<dbReference type="RefSeq" id="WP_145098053.1">
    <property type="nucleotide sequence ID" value="NZ_CP036274.1"/>
</dbReference>
<dbReference type="OrthoDB" id="231157at2"/>
<reference evidence="2 3" key="1">
    <citation type="submission" date="2019-02" db="EMBL/GenBank/DDBJ databases">
        <title>Deep-cultivation of Planctomycetes and their phenomic and genomic characterization uncovers novel biology.</title>
        <authorList>
            <person name="Wiegand S."/>
            <person name="Jogler M."/>
            <person name="Boedeker C."/>
            <person name="Pinto D."/>
            <person name="Vollmers J."/>
            <person name="Rivas-Marin E."/>
            <person name="Kohn T."/>
            <person name="Peeters S.H."/>
            <person name="Heuer A."/>
            <person name="Rast P."/>
            <person name="Oberbeckmann S."/>
            <person name="Bunk B."/>
            <person name="Jeske O."/>
            <person name="Meyerdierks A."/>
            <person name="Storesund J.E."/>
            <person name="Kallscheuer N."/>
            <person name="Luecker S."/>
            <person name="Lage O.M."/>
            <person name="Pohl T."/>
            <person name="Merkel B.J."/>
            <person name="Hornburger P."/>
            <person name="Mueller R.-W."/>
            <person name="Bruemmer F."/>
            <person name="Labrenz M."/>
            <person name="Spormann A.M."/>
            <person name="Op den Camp H."/>
            <person name="Overmann J."/>
            <person name="Amann R."/>
            <person name="Jetten M.S.M."/>
            <person name="Mascher T."/>
            <person name="Medema M.H."/>
            <person name="Devos D.P."/>
            <person name="Kaster A.-K."/>
            <person name="Ovreas L."/>
            <person name="Rohde M."/>
            <person name="Galperin M.Y."/>
            <person name="Jogler C."/>
        </authorList>
    </citation>
    <scope>NUCLEOTIDE SEQUENCE [LARGE SCALE GENOMIC DNA]</scope>
    <source>
        <strain evidence="2 3">ETA_A8</strain>
    </source>
</reference>
<dbReference type="SUPFAM" id="SSF54523">
    <property type="entry name" value="Pili subunits"/>
    <property type="match status" value="1"/>
</dbReference>
<proteinExistence type="predicted"/>
<dbReference type="KEGG" id="aagg:ETAA8_63970"/>
<sequence>MGKRIHNTSAVRSAFTLIELLIAMALTLILVYAIAEFYAYVGNAVRDSRAMIELGGQLRSVGQQLQDDLDSLTLRPEPWIDPNASPGYFTIYEGPYSDSRPDSGTNDITTINTNQIPDVVNNNVTTLVGDGDDVIAMTIRAGDVPFQGRYNGGTQTSQFAEVVWFATFTDTNGDGDWDLGEPRLLCRRQLIIRPDLGVLGTYGTLSNAIDFWDDNDVSARISYNSTSMQFQVVANSLADLSLRENRFGCALQGNGTAINSTSWKEIDIKPSDVNSLNVYTLSGNAFGEDRVLSNVLAFDIRAFDPTAPIYEDSSSQTALTPGDPGFAALFGSGTPTRIGVGAWVDLYYNQVLAAQGVAAGSRPSSSFSGSSGASIPFWDTWPLAYELPPYNTGTGLDGLDTDGVNGVDDAGERQTQPPYAAPLRGVQVRIRVYEPQTRQARQITVGTDFIPE</sequence>
<dbReference type="EMBL" id="CP036274">
    <property type="protein sequence ID" value="QDU31244.1"/>
    <property type="molecule type" value="Genomic_DNA"/>
</dbReference>
<evidence type="ECO:0000313" key="3">
    <source>
        <dbReference type="Proteomes" id="UP000315017"/>
    </source>
</evidence>
<evidence type="ECO:0000256" key="1">
    <source>
        <dbReference type="SAM" id="Phobius"/>
    </source>
</evidence>
<feature type="transmembrane region" description="Helical" evidence="1">
    <location>
        <begin position="20"/>
        <end position="41"/>
    </location>
</feature>
<evidence type="ECO:0008006" key="4">
    <source>
        <dbReference type="Google" id="ProtNLM"/>
    </source>
</evidence>
<protein>
    <recommendedName>
        <fullName evidence="4">Prepilin-type N-terminal cleavage/methylation domain-containing protein</fullName>
    </recommendedName>
</protein>
<dbReference type="AlphaFoldDB" id="A0A517YLZ6"/>
<keyword evidence="1" id="KW-0812">Transmembrane</keyword>
<dbReference type="Proteomes" id="UP000315017">
    <property type="component" value="Chromosome"/>
</dbReference>
<organism evidence="2 3">
    <name type="scientific">Anatilimnocola aggregata</name>
    <dbReference type="NCBI Taxonomy" id="2528021"/>
    <lineage>
        <taxon>Bacteria</taxon>
        <taxon>Pseudomonadati</taxon>
        <taxon>Planctomycetota</taxon>
        <taxon>Planctomycetia</taxon>
        <taxon>Pirellulales</taxon>
        <taxon>Pirellulaceae</taxon>
        <taxon>Anatilimnocola</taxon>
    </lineage>
</organism>
<gene>
    <name evidence="2" type="ORF">ETAA8_63970</name>
</gene>
<evidence type="ECO:0000313" key="2">
    <source>
        <dbReference type="EMBL" id="QDU31244.1"/>
    </source>
</evidence>
<name>A0A517YLZ6_9BACT</name>
<dbReference type="InterPro" id="IPR045584">
    <property type="entry name" value="Pilin-like"/>
</dbReference>
<keyword evidence="1" id="KW-1133">Transmembrane helix</keyword>
<dbReference type="Pfam" id="PF07963">
    <property type="entry name" value="N_methyl"/>
    <property type="match status" value="1"/>
</dbReference>
<dbReference type="NCBIfam" id="TIGR02532">
    <property type="entry name" value="IV_pilin_GFxxxE"/>
    <property type="match status" value="1"/>
</dbReference>
<keyword evidence="1" id="KW-0472">Membrane</keyword>
<accession>A0A517YLZ6</accession>
<keyword evidence="3" id="KW-1185">Reference proteome</keyword>
<dbReference type="InterPro" id="IPR012902">
    <property type="entry name" value="N_methyl_site"/>
</dbReference>